<dbReference type="AlphaFoldDB" id="A0A9X4M4U2"/>
<dbReference type="SMART" id="SM00834">
    <property type="entry name" value="CxxC_CXXC_SSSS"/>
    <property type="match status" value="1"/>
</dbReference>
<reference evidence="3" key="1">
    <citation type="submission" date="2019-05" db="EMBL/GenBank/DDBJ databases">
        <title>Whole genome sequencing of Pseudanabaena catenata USMAC16.</title>
        <authorList>
            <person name="Khan Z."/>
            <person name="Omar W.M."/>
            <person name="Convey P."/>
            <person name="Merican F."/>
            <person name="Najimudin N."/>
        </authorList>
    </citation>
    <scope>NUCLEOTIDE SEQUENCE</scope>
    <source>
        <strain evidence="3">USMAC16</strain>
    </source>
</reference>
<gene>
    <name evidence="3" type="ORF">FEV09_04095</name>
</gene>
<name>A0A9X4M4U2_9CYAN</name>
<dbReference type="EMBL" id="VBTY01000020">
    <property type="protein sequence ID" value="MDG3493731.1"/>
    <property type="molecule type" value="Genomic_DNA"/>
</dbReference>
<sequence length="86" mass="9775">MPLYEFRCEECGVFDVWRSMAESSSPAHCPECNEQGRRVFSPPMTLSRSQVAKAVSSEPKMVKVDREPKTSNVQYHSGSRPWMVGH</sequence>
<dbReference type="RefSeq" id="WP_009625783.1">
    <property type="nucleotide sequence ID" value="NZ_VBTY01000020.1"/>
</dbReference>
<dbReference type="Pfam" id="PF09723">
    <property type="entry name" value="Zn_ribbon_8"/>
    <property type="match status" value="1"/>
</dbReference>
<comment type="caution">
    <text evidence="3">The sequence shown here is derived from an EMBL/GenBank/DDBJ whole genome shotgun (WGS) entry which is preliminary data.</text>
</comment>
<evidence type="ECO:0000313" key="3">
    <source>
        <dbReference type="EMBL" id="MDG3493731.1"/>
    </source>
</evidence>
<feature type="region of interest" description="Disordered" evidence="1">
    <location>
        <begin position="52"/>
        <end position="86"/>
    </location>
</feature>
<organism evidence="3 4">
    <name type="scientific">Pseudanabaena catenata USMAC16</name>
    <dbReference type="NCBI Taxonomy" id="1855837"/>
    <lineage>
        <taxon>Bacteria</taxon>
        <taxon>Bacillati</taxon>
        <taxon>Cyanobacteriota</taxon>
        <taxon>Cyanophyceae</taxon>
        <taxon>Pseudanabaenales</taxon>
        <taxon>Pseudanabaenaceae</taxon>
        <taxon>Pseudanabaena</taxon>
    </lineage>
</organism>
<accession>A0A9X4M4U2</accession>
<feature type="domain" description="Putative regulatory protein FmdB zinc ribbon" evidence="2">
    <location>
        <begin position="1"/>
        <end position="41"/>
    </location>
</feature>
<keyword evidence="4" id="KW-1185">Reference proteome</keyword>
<dbReference type="Proteomes" id="UP001152872">
    <property type="component" value="Unassembled WGS sequence"/>
</dbReference>
<evidence type="ECO:0000256" key="1">
    <source>
        <dbReference type="SAM" id="MobiDB-lite"/>
    </source>
</evidence>
<proteinExistence type="predicted"/>
<protein>
    <submittedName>
        <fullName evidence="3">Zinc ribbon domain-containing protein</fullName>
    </submittedName>
</protein>
<feature type="compositionally biased region" description="Basic and acidic residues" evidence="1">
    <location>
        <begin position="60"/>
        <end position="69"/>
    </location>
</feature>
<dbReference type="NCBIfam" id="TIGR02605">
    <property type="entry name" value="CxxC_CxxC_SSSS"/>
    <property type="match status" value="1"/>
</dbReference>
<evidence type="ECO:0000259" key="2">
    <source>
        <dbReference type="SMART" id="SM00834"/>
    </source>
</evidence>
<dbReference type="InterPro" id="IPR013429">
    <property type="entry name" value="Regulatory_FmdB_Zinc_ribbon"/>
</dbReference>
<evidence type="ECO:0000313" key="4">
    <source>
        <dbReference type="Proteomes" id="UP001152872"/>
    </source>
</evidence>